<evidence type="ECO:0000313" key="2">
    <source>
        <dbReference type="EMBL" id="PGH30697.1"/>
    </source>
</evidence>
<reference evidence="2 3" key="1">
    <citation type="submission" date="2017-10" db="EMBL/GenBank/DDBJ databases">
        <title>Comparative genomics in systemic dimorphic fungi from Ajellomycetaceae.</title>
        <authorList>
            <person name="Munoz J.F."/>
            <person name="Mcewen J.G."/>
            <person name="Clay O.K."/>
            <person name="Cuomo C.A."/>
        </authorList>
    </citation>
    <scope>NUCLEOTIDE SEQUENCE [LARGE SCALE GENOMIC DNA]</scope>
    <source>
        <strain evidence="2 3">UAMH4076</strain>
    </source>
</reference>
<dbReference type="EMBL" id="PDND01000295">
    <property type="protein sequence ID" value="PGH28930.1"/>
    <property type="molecule type" value="Genomic_DNA"/>
</dbReference>
<sequence>MCGVGSPSPLTNVTVPERASVLQRSSTLYHGKPEIEALFARLEEAQCVPTQPGQWDSPIAGARGPPSLGEYEVPAGGGDHVWSRDLVLTHRTVPFQPRTVTILR</sequence>
<gene>
    <name evidence="2" type="ORF">GX50_06510</name>
    <name evidence="1" type="ORF">GX50_08316</name>
</gene>
<evidence type="ECO:0000313" key="3">
    <source>
        <dbReference type="Proteomes" id="UP000226031"/>
    </source>
</evidence>
<evidence type="ECO:0000313" key="1">
    <source>
        <dbReference type="EMBL" id="PGH28930.1"/>
    </source>
</evidence>
<keyword evidence="3" id="KW-1185">Reference proteome</keyword>
<proteinExistence type="predicted"/>
<dbReference type="EMBL" id="PDND01000159">
    <property type="protein sequence ID" value="PGH30697.1"/>
    <property type="molecule type" value="Genomic_DNA"/>
</dbReference>
<accession>A0A2B7ZCZ1</accession>
<organism evidence="2 3">
    <name type="scientific">[Emmonsia] crescens</name>
    <dbReference type="NCBI Taxonomy" id="73230"/>
    <lineage>
        <taxon>Eukaryota</taxon>
        <taxon>Fungi</taxon>
        <taxon>Dikarya</taxon>
        <taxon>Ascomycota</taxon>
        <taxon>Pezizomycotina</taxon>
        <taxon>Eurotiomycetes</taxon>
        <taxon>Eurotiomycetidae</taxon>
        <taxon>Onygenales</taxon>
        <taxon>Ajellomycetaceae</taxon>
        <taxon>Emergomyces</taxon>
    </lineage>
</organism>
<dbReference type="AlphaFoldDB" id="A0A2B7ZCZ1"/>
<protein>
    <submittedName>
        <fullName evidence="2">Uncharacterized protein</fullName>
    </submittedName>
</protein>
<name>A0A2B7ZCZ1_9EURO</name>
<comment type="caution">
    <text evidence="2">The sequence shown here is derived from an EMBL/GenBank/DDBJ whole genome shotgun (WGS) entry which is preliminary data.</text>
</comment>
<dbReference type="Proteomes" id="UP000226031">
    <property type="component" value="Unassembled WGS sequence"/>
</dbReference>